<proteinExistence type="predicted"/>
<dbReference type="AlphaFoldDB" id="A0A150GH91"/>
<evidence type="ECO:0000313" key="2">
    <source>
        <dbReference type="EMBL" id="KXZ49177.1"/>
    </source>
</evidence>
<name>A0A150GH91_GONPE</name>
<dbReference type="InterPro" id="IPR023214">
    <property type="entry name" value="HAD_sf"/>
</dbReference>
<feature type="region of interest" description="Disordered" evidence="1">
    <location>
        <begin position="1"/>
        <end position="46"/>
    </location>
</feature>
<comment type="caution">
    <text evidence="2">The sequence shown here is derived from an EMBL/GenBank/DDBJ whole genome shotgun (WGS) entry which is preliminary data.</text>
</comment>
<dbReference type="STRING" id="33097.A0A150GH91"/>
<dbReference type="Proteomes" id="UP000075714">
    <property type="component" value="Unassembled WGS sequence"/>
</dbReference>
<dbReference type="EMBL" id="LSYV01000023">
    <property type="protein sequence ID" value="KXZ49177.1"/>
    <property type="molecule type" value="Genomic_DNA"/>
</dbReference>
<evidence type="ECO:0000313" key="3">
    <source>
        <dbReference type="Proteomes" id="UP000075714"/>
    </source>
</evidence>
<dbReference type="Gene3D" id="3.40.50.1000">
    <property type="entry name" value="HAD superfamily/HAD-like"/>
    <property type="match status" value="1"/>
</dbReference>
<organism evidence="2 3">
    <name type="scientific">Gonium pectorale</name>
    <name type="common">Green alga</name>
    <dbReference type="NCBI Taxonomy" id="33097"/>
    <lineage>
        <taxon>Eukaryota</taxon>
        <taxon>Viridiplantae</taxon>
        <taxon>Chlorophyta</taxon>
        <taxon>core chlorophytes</taxon>
        <taxon>Chlorophyceae</taxon>
        <taxon>CS clade</taxon>
        <taxon>Chlamydomonadales</taxon>
        <taxon>Volvocaceae</taxon>
        <taxon>Gonium</taxon>
    </lineage>
</organism>
<dbReference type="OrthoDB" id="548625at2759"/>
<gene>
    <name evidence="2" type="ORF">GPECTOR_22g767</name>
</gene>
<accession>A0A150GH91</accession>
<sequence length="181" mass="20520">MIAPPKLNPIHSPKPPSSNSLAPYPDGGSAINRTDRTAPLPRQENGWGIGVASANDNVAKLEKVLSTKVDNTTFTPEFFNSSAFQYHWFNKTISLEAIAKYYDTDPRCMILLDDAGHNRKYAEAYNVHFQHVNATYGVQWWDYEQAKKALFNRCNCGTLKDRSYTSFYYAPPDRDFAGRDK</sequence>
<protein>
    <submittedName>
        <fullName evidence="2">Uncharacterized protein</fullName>
    </submittedName>
</protein>
<reference evidence="3" key="1">
    <citation type="journal article" date="2016" name="Nat. Commun.">
        <title>The Gonium pectorale genome demonstrates co-option of cell cycle regulation during the evolution of multicellularity.</title>
        <authorList>
            <person name="Hanschen E.R."/>
            <person name="Marriage T.N."/>
            <person name="Ferris P.J."/>
            <person name="Hamaji T."/>
            <person name="Toyoda A."/>
            <person name="Fujiyama A."/>
            <person name="Neme R."/>
            <person name="Noguchi H."/>
            <person name="Minakuchi Y."/>
            <person name="Suzuki M."/>
            <person name="Kawai-Toyooka H."/>
            <person name="Smith D.R."/>
            <person name="Sparks H."/>
            <person name="Anderson J."/>
            <person name="Bakaric R."/>
            <person name="Luria V."/>
            <person name="Karger A."/>
            <person name="Kirschner M.W."/>
            <person name="Durand P.M."/>
            <person name="Michod R.E."/>
            <person name="Nozaki H."/>
            <person name="Olson B.J."/>
        </authorList>
    </citation>
    <scope>NUCLEOTIDE SEQUENCE [LARGE SCALE GENOMIC DNA]</scope>
    <source>
        <strain evidence="3">NIES-2863</strain>
    </source>
</reference>
<keyword evidence="3" id="KW-1185">Reference proteome</keyword>
<evidence type="ECO:0000256" key="1">
    <source>
        <dbReference type="SAM" id="MobiDB-lite"/>
    </source>
</evidence>